<evidence type="ECO:0000256" key="2">
    <source>
        <dbReference type="ARBA" id="ARBA00022771"/>
    </source>
</evidence>
<evidence type="ECO:0000256" key="1">
    <source>
        <dbReference type="ARBA" id="ARBA00022723"/>
    </source>
</evidence>
<dbReference type="PANTHER" id="PTHR11685">
    <property type="entry name" value="RBR FAMILY RING FINGER AND IBR DOMAIN-CONTAINING"/>
    <property type="match status" value="1"/>
</dbReference>
<feature type="domain" description="IBR" evidence="6">
    <location>
        <begin position="141"/>
        <end position="201"/>
    </location>
</feature>
<dbReference type="InterPro" id="IPR002867">
    <property type="entry name" value="IBR_dom"/>
</dbReference>
<evidence type="ECO:0000313" key="8">
    <source>
        <dbReference type="Proteomes" id="UP000322873"/>
    </source>
</evidence>
<dbReference type="EMBL" id="VICG01000002">
    <property type="protein sequence ID" value="KAA8575636.1"/>
    <property type="molecule type" value="Genomic_DNA"/>
</dbReference>
<reference evidence="7 8" key="1">
    <citation type="submission" date="2019-06" db="EMBL/GenBank/DDBJ databases">
        <title>Genome Sequence of the Brown Rot Fungal Pathogen Monilinia fructicola.</title>
        <authorList>
            <person name="De Miccolis Angelini R.M."/>
            <person name="Landi L."/>
            <person name="Abate D."/>
            <person name="Pollastro S."/>
            <person name="Romanazzi G."/>
            <person name="Faretra F."/>
        </authorList>
    </citation>
    <scope>NUCLEOTIDE SEQUENCE [LARGE SCALE GENOMIC DNA]</scope>
    <source>
        <strain evidence="7 8">Mfrc123</strain>
    </source>
</reference>
<sequence length="257" mass="28784">MADPPISRNASPTFSNSPPPEYLNEADLLEFPLIRATNLYTDEGYEHQSDTTDDEESSSFGQSIRADDNDLAPQLKCTICQKRQKLEQTVALRCKCVYCKGCLERRFTRAIEAEYMFPATCCDAVIDLALVHQVLSPDILRGYETKKIEFESIDRTYCANRDCFAFIAQETTEGDKAVCANSTCHTTTCVKCKGEWHKGDCPVDEALQLVLVEAEKKGWKRYVNAAINFAIAVEPFGKLASADQKSLIKHSESQIDI</sequence>
<dbReference type="GO" id="GO:0008270">
    <property type="term" value="F:zinc ion binding"/>
    <property type="evidence" value="ECO:0007669"/>
    <property type="project" value="UniProtKB-KW"/>
</dbReference>
<feature type="region of interest" description="Disordered" evidence="5">
    <location>
        <begin position="45"/>
        <end position="65"/>
    </location>
</feature>
<evidence type="ECO:0000256" key="4">
    <source>
        <dbReference type="ARBA" id="ARBA00022833"/>
    </source>
</evidence>
<evidence type="ECO:0000256" key="3">
    <source>
        <dbReference type="ARBA" id="ARBA00022786"/>
    </source>
</evidence>
<dbReference type="Proteomes" id="UP000322873">
    <property type="component" value="Unassembled WGS sequence"/>
</dbReference>
<dbReference type="SMART" id="SM00647">
    <property type="entry name" value="IBR"/>
    <property type="match status" value="1"/>
</dbReference>
<evidence type="ECO:0000256" key="5">
    <source>
        <dbReference type="SAM" id="MobiDB-lite"/>
    </source>
</evidence>
<dbReference type="AlphaFoldDB" id="A0A5M9K618"/>
<accession>A0A5M9K618</accession>
<proteinExistence type="predicted"/>
<dbReference type="Gene3D" id="3.30.40.10">
    <property type="entry name" value="Zinc/RING finger domain, C3HC4 (zinc finger)"/>
    <property type="match status" value="1"/>
</dbReference>
<feature type="region of interest" description="Disordered" evidence="5">
    <location>
        <begin position="1"/>
        <end position="22"/>
    </location>
</feature>
<keyword evidence="3" id="KW-0833">Ubl conjugation pathway</keyword>
<dbReference type="GO" id="GO:0016567">
    <property type="term" value="P:protein ubiquitination"/>
    <property type="evidence" value="ECO:0007669"/>
    <property type="project" value="InterPro"/>
</dbReference>
<organism evidence="7 8">
    <name type="scientific">Monilinia fructicola</name>
    <name type="common">Brown rot fungus</name>
    <name type="synonym">Ciboria fructicola</name>
    <dbReference type="NCBI Taxonomy" id="38448"/>
    <lineage>
        <taxon>Eukaryota</taxon>
        <taxon>Fungi</taxon>
        <taxon>Dikarya</taxon>
        <taxon>Ascomycota</taxon>
        <taxon>Pezizomycotina</taxon>
        <taxon>Leotiomycetes</taxon>
        <taxon>Helotiales</taxon>
        <taxon>Sclerotiniaceae</taxon>
        <taxon>Monilinia</taxon>
    </lineage>
</organism>
<dbReference type="InterPro" id="IPR013083">
    <property type="entry name" value="Znf_RING/FYVE/PHD"/>
</dbReference>
<dbReference type="SUPFAM" id="SSF57850">
    <property type="entry name" value="RING/U-box"/>
    <property type="match status" value="1"/>
</dbReference>
<comment type="caution">
    <text evidence="7">The sequence shown here is derived from an EMBL/GenBank/DDBJ whole genome shotgun (WGS) entry which is preliminary data.</text>
</comment>
<dbReference type="VEuPathDB" id="FungiDB:MFRU_020g00340"/>
<dbReference type="InterPro" id="IPR031127">
    <property type="entry name" value="E3_UB_ligase_RBR"/>
</dbReference>
<evidence type="ECO:0000259" key="6">
    <source>
        <dbReference type="SMART" id="SM00647"/>
    </source>
</evidence>
<evidence type="ECO:0000313" key="7">
    <source>
        <dbReference type="EMBL" id="KAA8575636.1"/>
    </source>
</evidence>
<keyword evidence="1" id="KW-0479">Metal-binding</keyword>
<keyword evidence="4" id="KW-0862">Zinc</keyword>
<protein>
    <recommendedName>
        <fullName evidence="6">IBR domain-containing protein</fullName>
    </recommendedName>
</protein>
<gene>
    <name evidence="7" type="ORF">EYC84_004760</name>
</gene>
<dbReference type="GO" id="GO:0004842">
    <property type="term" value="F:ubiquitin-protein transferase activity"/>
    <property type="evidence" value="ECO:0007669"/>
    <property type="project" value="InterPro"/>
</dbReference>
<keyword evidence="8" id="KW-1185">Reference proteome</keyword>
<name>A0A5M9K618_MONFR</name>
<dbReference type="Pfam" id="PF01485">
    <property type="entry name" value="IBR"/>
    <property type="match status" value="1"/>
</dbReference>
<keyword evidence="2" id="KW-0863">Zinc-finger</keyword>